<comment type="caution">
    <text evidence="2">The sequence shown here is derived from an EMBL/GenBank/DDBJ whole genome shotgun (WGS) entry which is preliminary data.</text>
</comment>
<proteinExistence type="predicted"/>
<dbReference type="OrthoDB" id="10667987at2759"/>
<feature type="compositionally biased region" description="Polar residues" evidence="1">
    <location>
        <begin position="454"/>
        <end position="466"/>
    </location>
</feature>
<protein>
    <submittedName>
        <fullName evidence="2">Uncharacterized protein</fullName>
    </submittedName>
</protein>
<keyword evidence="3" id="KW-1185">Reference proteome</keyword>
<evidence type="ECO:0000313" key="2">
    <source>
        <dbReference type="EMBL" id="KAH3686593.1"/>
    </source>
</evidence>
<dbReference type="Proteomes" id="UP000774326">
    <property type="component" value="Unassembled WGS sequence"/>
</dbReference>
<sequence length="494" mass="55479">MDTPSRSPTARGSRYYGSAPGSARSRNNFRCDTADLLSPCSNTNVPSYAQPTISFTQHLSPTVLNKLTDDSIFNGGSKSARGTFRAGASKRSRIHMSAVYGYDDVKETVVRRKAVDGTSNRNGRSEPQFVQLFKSAADDNEEDNDDDDNDRDGSKDDTDSYYDTASTTKRRDVHTNTPIKDGHSTVRSSTFRSPKLLKKNFDEEVTFERDMNVIMQETDKLIDKMGVEDDVTLFSKEHLLLFAQGKPHIEVRDWNKLVSYCSITTSKFEEKIKLDHELIHNILELNNSISKESQALEKKLKVSLEEQETLKSRLKELELERTYRMSIDPLSKLTHKSTDQIGVELDDLEKEFSKFHLPTSGDIQLIEADFDEAKPEGRYNLQSFSALSQFTPNQLPSLNPFNLPSSAYSFLSSKSTGRKGAADWDQFKVYNVLSSDSGAMTASSHLHEHLNRPGSANTTNSLNQYESAKPATKKRASGVYNDIYQSENSATFDI</sequence>
<feature type="region of interest" description="Disordered" evidence="1">
    <location>
        <begin position="443"/>
        <end position="473"/>
    </location>
</feature>
<feature type="compositionally biased region" description="Polar residues" evidence="1">
    <location>
        <begin position="1"/>
        <end position="10"/>
    </location>
</feature>
<feature type="region of interest" description="Disordered" evidence="1">
    <location>
        <begin position="135"/>
        <end position="187"/>
    </location>
</feature>
<dbReference type="AlphaFoldDB" id="A0A9P8Q9N7"/>
<feature type="compositionally biased region" description="Basic and acidic residues" evidence="1">
    <location>
        <begin position="169"/>
        <end position="184"/>
    </location>
</feature>
<feature type="region of interest" description="Disordered" evidence="1">
    <location>
        <begin position="1"/>
        <end position="27"/>
    </location>
</feature>
<gene>
    <name evidence="2" type="ORF">WICPIJ_002437</name>
</gene>
<accession>A0A9P8Q9N7</accession>
<name>A0A9P8Q9N7_WICPI</name>
<reference evidence="2" key="2">
    <citation type="submission" date="2021-01" db="EMBL/GenBank/DDBJ databases">
        <authorList>
            <person name="Schikora-Tamarit M.A."/>
        </authorList>
    </citation>
    <scope>NUCLEOTIDE SEQUENCE</scope>
    <source>
        <strain evidence="2">CBS2887</strain>
    </source>
</reference>
<evidence type="ECO:0000256" key="1">
    <source>
        <dbReference type="SAM" id="MobiDB-lite"/>
    </source>
</evidence>
<evidence type="ECO:0000313" key="3">
    <source>
        <dbReference type="Proteomes" id="UP000774326"/>
    </source>
</evidence>
<dbReference type="EMBL" id="JAEUBG010001300">
    <property type="protein sequence ID" value="KAH3686593.1"/>
    <property type="molecule type" value="Genomic_DNA"/>
</dbReference>
<feature type="compositionally biased region" description="Acidic residues" evidence="1">
    <location>
        <begin position="138"/>
        <end position="150"/>
    </location>
</feature>
<organism evidence="2 3">
    <name type="scientific">Wickerhamomyces pijperi</name>
    <name type="common">Yeast</name>
    <name type="synonym">Pichia pijperi</name>
    <dbReference type="NCBI Taxonomy" id="599730"/>
    <lineage>
        <taxon>Eukaryota</taxon>
        <taxon>Fungi</taxon>
        <taxon>Dikarya</taxon>
        <taxon>Ascomycota</taxon>
        <taxon>Saccharomycotina</taxon>
        <taxon>Saccharomycetes</taxon>
        <taxon>Phaffomycetales</taxon>
        <taxon>Wickerhamomycetaceae</taxon>
        <taxon>Wickerhamomyces</taxon>
    </lineage>
</organism>
<reference evidence="2" key="1">
    <citation type="journal article" date="2021" name="Open Biol.">
        <title>Shared evolutionary footprints suggest mitochondrial oxidative damage underlies multiple complex I losses in fungi.</title>
        <authorList>
            <person name="Schikora-Tamarit M.A."/>
            <person name="Marcet-Houben M."/>
            <person name="Nosek J."/>
            <person name="Gabaldon T."/>
        </authorList>
    </citation>
    <scope>NUCLEOTIDE SEQUENCE</scope>
    <source>
        <strain evidence="2">CBS2887</strain>
    </source>
</reference>